<dbReference type="AlphaFoldDB" id="A0A6D2HFQ2"/>
<name>A0A6D2HFQ2_9BRAS</name>
<evidence type="ECO:0000313" key="3">
    <source>
        <dbReference type="EMBL" id="CAA7014064.1"/>
    </source>
</evidence>
<sequence>MNSGMMLYALTCRMKPGRGCVLREAMLLLRRSLAVFSGNMASLGTHPPPGFIRHKGHYTDLANTVSENASVPDVMNGLHKIKFLKKVIGELLAGSEGLQRVKSLVVVGEYGVGKTTSCQMIFNKEEVRRTYAPMIWVSMHSDEPKEGLGGKICVLKKILKGLGVEDSMLGSIKTEAEEECRNKQEAGESDGETAEEKELSALLYALHSDLRWKKYLIVFDDVREEDNWDEKIGIDEEQLEGMKWGAHLSDGFPKGSGGRVIYFLGLIKHFKIERWFIKVYK</sequence>
<dbReference type="GO" id="GO:0043531">
    <property type="term" value="F:ADP binding"/>
    <property type="evidence" value="ECO:0007669"/>
    <property type="project" value="InterPro"/>
</dbReference>
<dbReference type="SUPFAM" id="SSF52540">
    <property type="entry name" value="P-loop containing nucleoside triphosphate hydrolases"/>
    <property type="match status" value="1"/>
</dbReference>
<dbReference type="InterPro" id="IPR027417">
    <property type="entry name" value="P-loop_NTPase"/>
</dbReference>
<organism evidence="3 4">
    <name type="scientific">Microthlaspi erraticum</name>
    <dbReference type="NCBI Taxonomy" id="1685480"/>
    <lineage>
        <taxon>Eukaryota</taxon>
        <taxon>Viridiplantae</taxon>
        <taxon>Streptophyta</taxon>
        <taxon>Embryophyta</taxon>
        <taxon>Tracheophyta</taxon>
        <taxon>Spermatophyta</taxon>
        <taxon>Magnoliopsida</taxon>
        <taxon>eudicotyledons</taxon>
        <taxon>Gunneridae</taxon>
        <taxon>Pentapetalae</taxon>
        <taxon>rosids</taxon>
        <taxon>malvids</taxon>
        <taxon>Brassicales</taxon>
        <taxon>Brassicaceae</taxon>
        <taxon>Coluteocarpeae</taxon>
        <taxon>Microthlaspi</taxon>
    </lineage>
</organism>
<dbReference type="Proteomes" id="UP000467841">
    <property type="component" value="Unassembled WGS sequence"/>
</dbReference>
<dbReference type="InterPro" id="IPR002182">
    <property type="entry name" value="NB-ARC"/>
</dbReference>
<accession>A0A6D2HFQ2</accession>
<proteinExistence type="predicted"/>
<evidence type="ECO:0000313" key="4">
    <source>
        <dbReference type="Proteomes" id="UP000467841"/>
    </source>
</evidence>
<gene>
    <name evidence="3" type="ORF">MERR_LOCUS1298</name>
</gene>
<dbReference type="Gene3D" id="3.40.50.300">
    <property type="entry name" value="P-loop containing nucleotide triphosphate hydrolases"/>
    <property type="match status" value="1"/>
</dbReference>
<keyword evidence="4" id="KW-1185">Reference proteome</keyword>
<feature type="domain" description="NB-ARC" evidence="2">
    <location>
        <begin position="84"/>
        <end position="230"/>
    </location>
</feature>
<dbReference type="OrthoDB" id="1900634at2759"/>
<comment type="caution">
    <text evidence="3">The sequence shown here is derived from an EMBL/GenBank/DDBJ whole genome shotgun (WGS) entry which is preliminary data.</text>
</comment>
<dbReference type="EMBL" id="CACVBM020000088">
    <property type="protein sequence ID" value="CAA7014064.1"/>
    <property type="molecule type" value="Genomic_DNA"/>
</dbReference>
<reference evidence="3" key="1">
    <citation type="submission" date="2020-01" db="EMBL/GenBank/DDBJ databases">
        <authorList>
            <person name="Mishra B."/>
        </authorList>
    </citation>
    <scope>NUCLEOTIDE SEQUENCE [LARGE SCALE GENOMIC DNA]</scope>
</reference>
<feature type="region of interest" description="Disordered" evidence="1">
    <location>
        <begin position="175"/>
        <end position="194"/>
    </location>
</feature>
<protein>
    <recommendedName>
        <fullName evidence="2">NB-ARC domain-containing protein</fullName>
    </recommendedName>
</protein>
<dbReference type="Pfam" id="PF00931">
    <property type="entry name" value="NB-ARC"/>
    <property type="match status" value="1"/>
</dbReference>
<evidence type="ECO:0000259" key="2">
    <source>
        <dbReference type="Pfam" id="PF00931"/>
    </source>
</evidence>
<evidence type="ECO:0000256" key="1">
    <source>
        <dbReference type="SAM" id="MobiDB-lite"/>
    </source>
</evidence>